<comment type="caution">
    <text evidence="1">The sequence shown here is derived from an EMBL/GenBank/DDBJ whole genome shotgun (WGS) entry which is preliminary data.</text>
</comment>
<keyword evidence="2" id="KW-1185">Reference proteome</keyword>
<gene>
    <name evidence="1" type="ORF">AGR13a_Cc30203</name>
</gene>
<sequence>MPKAARRAQKGAQIPQMASATTAKFARKYLITLGENGAAREI</sequence>
<organism evidence="1 2">
    <name type="scientific">Agrobacterium genomosp. 13 str. CFBP 6927</name>
    <dbReference type="NCBI Taxonomy" id="1183428"/>
    <lineage>
        <taxon>Bacteria</taxon>
        <taxon>Pseudomonadati</taxon>
        <taxon>Pseudomonadota</taxon>
        <taxon>Alphaproteobacteria</taxon>
        <taxon>Hyphomicrobiales</taxon>
        <taxon>Rhizobiaceae</taxon>
        <taxon>Rhizobium/Agrobacterium group</taxon>
        <taxon>Agrobacterium</taxon>
        <taxon>Agrobacterium tumefaciens complex</taxon>
    </lineage>
</organism>
<accession>A0ABP2BIA5</accession>
<reference evidence="1 2" key="1">
    <citation type="submission" date="2016-01" db="EMBL/GenBank/DDBJ databases">
        <authorList>
            <person name="Regsiter A."/>
            <person name="william w."/>
        </authorList>
    </citation>
    <scope>NUCLEOTIDE SEQUENCE [LARGE SCALE GENOMIC DNA]</scope>
    <source>
        <strain evidence="1 2">CFBP 6927</strain>
    </source>
</reference>
<protein>
    <submittedName>
        <fullName evidence="1">Uncharacterized protein</fullName>
    </submittedName>
</protein>
<proteinExistence type="predicted"/>
<dbReference type="EMBL" id="FBWH01000023">
    <property type="protein sequence ID" value="CUX32427.1"/>
    <property type="molecule type" value="Genomic_DNA"/>
</dbReference>
<evidence type="ECO:0000313" key="1">
    <source>
        <dbReference type="EMBL" id="CUX32427.1"/>
    </source>
</evidence>
<evidence type="ECO:0000313" key="2">
    <source>
        <dbReference type="Proteomes" id="UP000191812"/>
    </source>
</evidence>
<name>A0ABP2BIA5_9HYPH</name>
<dbReference type="Proteomes" id="UP000191812">
    <property type="component" value="Unassembled WGS sequence"/>
</dbReference>